<evidence type="ECO:0000313" key="2">
    <source>
        <dbReference type="Proteomes" id="UP000238322"/>
    </source>
</evidence>
<dbReference type="EMBL" id="PUHY01000001">
    <property type="protein sequence ID" value="PQO40365.1"/>
    <property type="molecule type" value="Genomic_DNA"/>
</dbReference>
<name>A0A2S8G7C1_9BACT</name>
<accession>A0A2S8G7C1</accession>
<protein>
    <submittedName>
        <fullName evidence="1">Uncharacterized protein</fullName>
    </submittedName>
</protein>
<comment type="caution">
    <text evidence="1">The sequence shown here is derived from an EMBL/GenBank/DDBJ whole genome shotgun (WGS) entry which is preliminary data.</text>
</comment>
<dbReference type="AlphaFoldDB" id="A0A2S8G7C1"/>
<gene>
    <name evidence="1" type="ORF">C5Y83_00030</name>
</gene>
<dbReference type="RefSeq" id="WP_105327600.1">
    <property type="nucleotide sequence ID" value="NZ_PUHY01000001.1"/>
</dbReference>
<organism evidence="1 2">
    <name type="scientific">Blastopirellula marina</name>
    <dbReference type="NCBI Taxonomy" id="124"/>
    <lineage>
        <taxon>Bacteria</taxon>
        <taxon>Pseudomonadati</taxon>
        <taxon>Planctomycetota</taxon>
        <taxon>Planctomycetia</taxon>
        <taxon>Pirellulales</taxon>
        <taxon>Pirellulaceae</taxon>
        <taxon>Blastopirellula</taxon>
    </lineage>
</organism>
<dbReference type="OrthoDB" id="281889at2"/>
<dbReference type="Proteomes" id="UP000238322">
    <property type="component" value="Unassembled WGS sequence"/>
</dbReference>
<evidence type="ECO:0000313" key="1">
    <source>
        <dbReference type="EMBL" id="PQO40365.1"/>
    </source>
</evidence>
<proteinExistence type="predicted"/>
<sequence>MTQAQLNELIASATGDDVRDIRRLGFHLAIPIDDEWESDELDWPPQTVDWDAVEQSRNQAAQR</sequence>
<reference evidence="1 2" key="1">
    <citation type="submission" date="2018-02" db="EMBL/GenBank/DDBJ databases">
        <title>Comparative genomes isolates from brazilian mangrove.</title>
        <authorList>
            <person name="Araujo J.E."/>
            <person name="Taketani R.G."/>
            <person name="Silva M.C.P."/>
            <person name="Loureco M.V."/>
            <person name="Andreote F.D."/>
        </authorList>
    </citation>
    <scope>NUCLEOTIDE SEQUENCE [LARGE SCALE GENOMIC DNA]</scope>
    <source>
        <strain evidence="1 2">Hex-1 MGV</strain>
    </source>
</reference>